<evidence type="ECO:0000313" key="2">
    <source>
        <dbReference type="Proteomes" id="UP000298652"/>
    </source>
</evidence>
<protein>
    <submittedName>
        <fullName evidence="1">Uncharacterized protein</fullName>
    </submittedName>
</protein>
<name>A0A4V6D7J8_SETVI</name>
<dbReference type="Gramene" id="TKW05346">
    <property type="protein sequence ID" value="TKW05346"/>
    <property type="gene ID" value="SEVIR_7G169700v2"/>
</dbReference>
<evidence type="ECO:0000313" key="1">
    <source>
        <dbReference type="EMBL" id="TKW05346.1"/>
    </source>
</evidence>
<reference evidence="1" key="1">
    <citation type="submission" date="2019-03" db="EMBL/GenBank/DDBJ databases">
        <title>WGS assembly of Setaria viridis.</title>
        <authorList>
            <person name="Huang P."/>
            <person name="Jenkins J."/>
            <person name="Grimwood J."/>
            <person name="Barry K."/>
            <person name="Healey A."/>
            <person name="Mamidi S."/>
            <person name="Sreedasyam A."/>
            <person name="Shu S."/>
            <person name="Feldman M."/>
            <person name="Wu J."/>
            <person name="Yu Y."/>
            <person name="Chen C."/>
            <person name="Johnson J."/>
            <person name="Rokhsar D."/>
            <person name="Baxter I."/>
            <person name="Schmutz J."/>
            <person name="Brutnell T."/>
            <person name="Kellogg E."/>
        </authorList>
    </citation>
    <scope>NUCLEOTIDE SEQUENCE [LARGE SCALE GENOMIC DNA]</scope>
</reference>
<dbReference type="AlphaFoldDB" id="A0A4V6D7J8"/>
<sequence length="84" mass="9408">MDPSTVASRDSDFDVGLTRFDASRCASSSGPWEDRFPRSVPNGLVPLKPHNPVVSWADPFLVCPRRFTMNRAPLGSYIHDFVRT</sequence>
<organism evidence="1 2">
    <name type="scientific">Setaria viridis</name>
    <name type="common">Green bristlegrass</name>
    <name type="synonym">Setaria italica subsp. viridis</name>
    <dbReference type="NCBI Taxonomy" id="4556"/>
    <lineage>
        <taxon>Eukaryota</taxon>
        <taxon>Viridiplantae</taxon>
        <taxon>Streptophyta</taxon>
        <taxon>Embryophyta</taxon>
        <taxon>Tracheophyta</taxon>
        <taxon>Spermatophyta</taxon>
        <taxon>Magnoliopsida</taxon>
        <taxon>Liliopsida</taxon>
        <taxon>Poales</taxon>
        <taxon>Poaceae</taxon>
        <taxon>PACMAD clade</taxon>
        <taxon>Panicoideae</taxon>
        <taxon>Panicodae</taxon>
        <taxon>Paniceae</taxon>
        <taxon>Cenchrinae</taxon>
        <taxon>Setaria</taxon>
    </lineage>
</organism>
<gene>
    <name evidence="1" type="ORF">SEVIR_7G169700v2</name>
</gene>
<proteinExistence type="predicted"/>
<accession>A0A4V6D7J8</accession>
<dbReference type="EMBL" id="CM016558">
    <property type="protein sequence ID" value="TKW05346.1"/>
    <property type="molecule type" value="Genomic_DNA"/>
</dbReference>
<keyword evidence="2" id="KW-1185">Reference proteome</keyword>
<dbReference type="Proteomes" id="UP000298652">
    <property type="component" value="Chromosome 7"/>
</dbReference>